<name>A0A5B9NA46_9CAUD</name>
<proteinExistence type="predicted"/>
<dbReference type="EMBL" id="MN062187">
    <property type="protein sequence ID" value="QEG09362.1"/>
    <property type="molecule type" value="Genomic_DNA"/>
</dbReference>
<protein>
    <submittedName>
        <fullName evidence="1">Uncharacterized protein</fullName>
    </submittedName>
</protein>
<gene>
    <name evidence="1" type="ORF">Samson_047</name>
</gene>
<evidence type="ECO:0000313" key="2">
    <source>
        <dbReference type="Proteomes" id="UP000323235"/>
    </source>
</evidence>
<evidence type="ECO:0000313" key="1">
    <source>
        <dbReference type="EMBL" id="QEG09362.1"/>
    </source>
</evidence>
<sequence>MADEIDATADRMDNELALTIANTCRIAAAIPKGYPGECFFCGEDFARVVEVTDPRSGERVDSCGRCRDARGIK</sequence>
<dbReference type="Proteomes" id="UP000323235">
    <property type="component" value="Segment"/>
</dbReference>
<accession>A0A5B9NA46</accession>
<organism evidence="1 2">
    <name type="scientific">Xanthomonas phage Samson</name>
    <dbReference type="NCBI Taxonomy" id="2596676"/>
    <lineage>
        <taxon>Viruses</taxon>
        <taxon>Duplodnaviria</taxon>
        <taxon>Heunggongvirae</taxon>
        <taxon>Uroviricota</taxon>
        <taxon>Caudoviricetes</taxon>
        <taxon>Jondennisvirinae</taxon>
        <taxon>Septimatrevirus</taxon>
        <taxon>Septimatrevirus samson</taxon>
    </lineage>
</organism>
<keyword evidence="2" id="KW-1185">Reference proteome</keyword>
<reference evidence="2" key="1">
    <citation type="submission" date="2019-06" db="EMBL/GenBank/DDBJ databases">
        <title>Complete Genome Sequence of Xanthomonas spp. Siphophage Samson.</title>
        <authorList>
            <person name="Clark S."/>
            <person name="Le T."/>
            <person name="Moreland R."/>
            <person name="Gonzalez C.F."/>
            <person name="Liu M."/>
            <person name="Ramsey J."/>
        </authorList>
    </citation>
    <scope>NUCLEOTIDE SEQUENCE [LARGE SCALE GENOMIC DNA]</scope>
</reference>